<gene>
    <name evidence="1" type="ORF">HMPREF7215_1589</name>
</gene>
<reference evidence="1 2" key="1">
    <citation type="submission" date="2009-12" db="EMBL/GenBank/DDBJ databases">
        <authorList>
            <person name="Shrivastava S."/>
            <person name="Madupu R."/>
            <person name="Durkin A.S."/>
            <person name="Torralba M."/>
            <person name="Methe B."/>
            <person name="Sutton G.G."/>
            <person name="Strausberg R.L."/>
            <person name="Nelson K.E."/>
        </authorList>
    </citation>
    <scope>NUCLEOTIDE SEQUENCE [LARGE SCALE GENOMIC DNA]</scope>
    <source>
        <strain evidence="1 2">W5455</strain>
    </source>
</reference>
<protein>
    <submittedName>
        <fullName evidence="1">Uncharacterized protein</fullName>
    </submittedName>
</protein>
<name>A0ABM9ZX13_9BACT</name>
<evidence type="ECO:0000313" key="2">
    <source>
        <dbReference type="Proteomes" id="UP000006462"/>
    </source>
</evidence>
<proteinExistence type="predicted"/>
<dbReference type="EMBL" id="ADFP01000039">
    <property type="protein sequence ID" value="EFB91504.1"/>
    <property type="molecule type" value="Genomic_DNA"/>
</dbReference>
<dbReference type="Proteomes" id="UP000006462">
    <property type="component" value="Unassembled WGS sequence"/>
</dbReference>
<comment type="caution">
    <text evidence="1">The sequence shown here is derived from an EMBL/GenBank/DDBJ whole genome shotgun (WGS) entry which is preliminary data.</text>
</comment>
<organism evidence="1 2">
    <name type="scientific">Pyramidobacter piscolens W5455</name>
    <dbReference type="NCBI Taxonomy" id="352165"/>
    <lineage>
        <taxon>Bacteria</taxon>
        <taxon>Thermotogati</taxon>
        <taxon>Synergistota</taxon>
        <taxon>Synergistia</taxon>
        <taxon>Synergistales</taxon>
        <taxon>Dethiosulfovibrionaceae</taxon>
        <taxon>Pyramidobacter</taxon>
    </lineage>
</organism>
<evidence type="ECO:0000313" key="1">
    <source>
        <dbReference type="EMBL" id="EFB91504.1"/>
    </source>
</evidence>
<keyword evidence="2" id="KW-1185">Reference proteome</keyword>
<accession>A0ABM9ZX13</accession>
<sequence>MTSAIFVSASIPAEPPLLAIGKFFQKEKGDLLSIFLKWETLLKVFLCN</sequence>